<keyword evidence="7 8" id="KW-0238">DNA-binding</keyword>
<dbReference type="AlphaFoldDB" id="A0A1I2CW13"/>
<organism evidence="14 15">
    <name type="scientific">Succiniclasticum ruminis DSM 9236</name>
    <dbReference type="NCBI Taxonomy" id="1123323"/>
    <lineage>
        <taxon>Bacteria</taxon>
        <taxon>Bacillati</taxon>
        <taxon>Bacillota</taxon>
        <taxon>Negativicutes</taxon>
        <taxon>Acidaminococcales</taxon>
        <taxon>Acidaminococcaceae</taxon>
        <taxon>Succiniclasticum</taxon>
    </lineage>
</organism>
<feature type="binding site" evidence="8">
    <location>
        <position position="159"/>
    </location>
    <ligand>
        <name>ATP</name>
        <dbReference type="ChEBI" id="CHEBI:30616"/>
    </ligand>
</feature>
<keyword evidence="4 8" id="KW-0547">Nucleotide-binding</keyword>
<dbReference type="Gene3D" id="3.40.50.300">
    <property type="entry name" value="P-loop containing nucleotide triphosphate hydrolases"/>
    <property type="match status" value="1"/>
</dbReference>
<evidence type="ECO:0000256" key="10">
    <source>
        <dbReference type="RuleBase" id="RU000577"/>
    </source>
</evidence>
<feature type="region of interest" description="Domain III, AAA+ region" evidence="8">
    <location>
        <begin position="112"/>
        <end position="328"/>
    </location>
</feature>
<dbReference type="InterPro" id="IPR013317">
    <property type="entry name" value="DnaA_dom"/>
</dbReference>
<dbReference type="Pfam" id="PF11638">
    <property type="entry name" value="DnaA_N"/>
    <property type="match status" value="1"/>
</dbReference>
<proteinExistence type="inferred from homology"/>
<dbReference type="HAMAP" id="MF_00377">
    <property type="entry name" value="DnaA_bact"/>
    <property type="match status" value="1"/>
</dbReference>
<feature type="region of interest" description="Domain IV, binds dsDNA" evidence="8">
    <location>
        <begin position="329"/>
        <end position="449"/>
    </location>
</feature>
<dbReference type="Gene3D" id="1.10.8.60">
    <property type="match status" value="1"/>
</dbReference>
<evidence type="ECO:0000256" key="5">
    <source>
        <dbReference type="ARBA" id="ARBA00022840"/>
    </source>
</evidence>
<dbReference type="SUPFAM" id="SSF48295">
    <property type="entry name" value="TrpR-like"/>
    <property type="match status" value="1"/>
</dbReference>
<dbReference type="GO" id="GO:0008289">
    <property type="term" value="F:lipid binding"/>
    <property type="evidence" value="ECO:0007669"/>
    <property type="project" value="UniProtKB-KW"/>
</dbReference>
<evidence type="ECO:0000256" key="11">
    <source>
        <dbReference type="RuleBase" id="RU004227"/>
    </source>
</evidence>
<dbReference type="Gene3D" id="3.30.300.180">
    <property type="match status" value="1"/>
</dbReference>
<dbReference type="InterPro" id="IPR024633">
    <property type="entry name" value="DnaA_N_dom"/>
</dbReference>
<evidence type="ECO:0000256" key="2">
    <source>
        <dbReference type="ARBA" id="ARBA00022490"/>
    </source>
</evidence>
<comment type="subcellular location">
    <subcellularLocation>
        <location evidence="8">Cytoplasm</location>
    </subcellularLocation>
</comment>
<dbReference type="OrthoDB" id="9807019at2"/>
<dbReference type="GO" id="GO:0006275">
    <property type="term" value="P:regulation of DNA replication"/>
    <property type="evidence" value="ECO:0007669"/>
    <property type="project" value="UniProtKB-UniRule"/>
</dbReference>
<keyword evidence="2 8" id="KW-0963">Cytoplasm</keyword>
<reference evidence="14 15" key="1">
    <citation type="submission" date="2016-10" db="EMBL/GenBank/DDBJ databases">
        <authorList>
            <person name="de Groot N.N."/>
        </authorList>
    </citation>
    <scope>NUCLEOTIDE SEQUENCE [LARGE SCALE GENOMIC DNA]</scope>
    <source>
        <strain evidence="14 15">DSM 9236</strain>
    </source>
</reference>
<dbReference type="GO" id="GO:0006270">
    <property type="term" value="P:DNA replication initiation"/>
    <property type="evidence" value="ECO:0007669"/>
    <property type="project" value="UniProtKB-UniRule"/>
</dbReference>
<comment type="domain">
    <text evidence="8">Domain I is involved in oligomerization and binding regulators, domain II is flexibile and of varying length in different bacteria, domain III forms the AAA+ region, while domain IV binds dsDNA.</text>
</comment>
<feature type="binding site" evidence="8">
    <location>
        <position position="156"/>
    </location>
    <ligand>
        <name>ATP</name>
        <dbReference type="ChEBI" id="CHEBI:30616"/>
    </ligand>
</feature>
<dbReference type="FunFam" id="3.40.50.300:FF:000668">
    <property type="entry name" value="Chromosomal replication initiator protein DnaA"/>
    <property type="match status" value="1"/>
</dbReference>
<feature type="binding site" evidence="8">
    <location>
        <position position="160"/>
    </location>
    <ligand>
        <name>ATP</name>
        <dbReference type="ChEBI" id="CHEBI:30616"/>
    </ligand>
</feature>
<dbReference type="GO" id="GO:0005737">
    <property type="term" value="C:cytoplasm"/>
    <property type="evidence" value="ECO:0007669"/>
    <property type="project" value="UniProtKB-SubCell"/>
</dbReference>
<comment type="caution">
    <text evidence="8">Lacks conserved residue(s) required for the propagation of feature annotation.</text>
</comment>
<name>A0A1I2CW13_9FIRM</name>
<dbReference type="PANTHER" id="PTHR30050">
    <property type="entry name" value="CHROMOSOMAL REPLICATION INITIATOR PROTEIN DNAA"/>
    <property type="match status" value="1"/>
</dbReference>
<dbReference type="InterPro" id="IPR001957">
    <property type="entry name" value="Chromosome_initiator_DnaA"/>
</dbReference>
<evidence type="ECO:0000313" key="15">
    <source>
        <dbReference type="Proteomes" id="UP000198896"/>
    </source>
</evidence>
<dbReference type="GO" id="GO:0005524">
    <property type="term" value="F:ATP binding"/>
    <property type="evidence" value="ECO:0007669"/>
    <property type="project" value="UniProtKB-UniRule"/>
</dbReference>
<keyword evidence="15" id="KW-1185">Reference proteome</keyword>
<dbReference type="GO" id="GO:0005886">
    <property type="term" value="C:plasma membrane"/>
    <property type="evidence" value="ECO:0007669"/>
    <property type="project" value="TreeGrafter"/>
</dbReference>
<dbReference type="InterPro" id="IPR027417">
    <property type="entry name" value="P-loop_NTPase"/>
</dbReference>
<dbReference type="SUPFAM" id="SSF52540">
    <property type="entry name" value="P-loop containing nucleoside triphosphate hydrolases"/>
    <property type="match status" value="1"/>
</dbReference>
<dbReference type="InterPro" id="IPR010921">
    <property type="entry name" value="Trp_repressor/repl_initiator"/>
</dbReference>
<evidence type="ECO:0000256" key="4">
    <source>
        <dbReference type="ARBA" id="ARBA00022741"/>
    </source>
</evidence>
<accession>A0A1I2CW13</accession>
<keyword evidence="5 8" id="KW-0067">ATP-binding</keyword>
<dbReference type="GO" id="GO:0003688">
    <property type="term" value="F:DNA replication origin binding"/>
    <property type="evidence" value="ECO:0007669"/>
    <property type="project" value="UniProtKB-UniRule"/>
</dbReference>
<sequence length="449" mass="51451">METYDLSYIWEKLTDKLSHSISESNMDIYIRQITPVSAENDVICCTVPSTTLCSAIQQNYFSLISALLKDITKNDNIRLELKVKNQNVLEVPAEHYKTDSLFKDDEKSFESNINPKQRFETFVVGNSNRFATAAAQAVANDPGNVYNPLFIYGNSGLGKTHLMHAIGNAVLEANPNAKVKYVTSETFTNDIINAIQNHTVKDFQEKYRTIDCLIIDDIQFLENKERTQEEFFHTFNALKEANKQIVISSDRHPQSMDKLEERLRSRFVNGLTVDIQPPDLETRIAIIRKKAEIEKINMPNEVIQTIAVSIDNNIRMIEGAFNRIVAYASIMHLPIDMKVTETVLKDFATHSIQNITIEKIIGHICKYYNLQNDDLIGKKRPKNIALPRQIAMYLSRRLTDASLPKIGLSFGGRDHTTVIHAYEKVEKMRKEDRSFDNLLQQFEEQIRSI</sequence>
<comment type="subunit">
    <text evidence="8">Oligomerizes as a right-handed, spiral filament on DNA at oriC.</text>
</comment>
<dbReference type="Pfam" id="PF08299">
    <property type="entry name" value="Bac_DnaA_C"/>
    <property type="match status" value="1"/>
</dbReference>
<dbReference type="CDD" id="cd06571">
    <property type="entry name" value="Bac_DnaA_C"/>
    <property type="match status" value="1"/>
</dbReference>
<gene>
    <name evidence="8" type="primary">dnaA</name>
    <name evidence="14" type="ORF">SAMN05216245_11514</name>
</gene>
<dbReference type="SMART" id="SM00382">
    <property type="entry name" value="AAA"/>
    <property type="match status" value="1"/>
</dbReference>
<dbReference type="SMART" id="SM00760">
    <property type="entry name" value="Bac_DnaA_C"/>
    <property type="match status" value="1"/>
</dbReference>
<dbReference type="EMBL" id="FONL01000015">
    <property type="protein sequence ID" value="SFE72474.1"/>
    <property type="molecule type" value="Genomic_DNA"/>
</dbReference>
<dbReference type="STRING" id="1123323.SAMN05216245_11514"/>
<dbReference type="InterPro" id="IPR003593">
    <property type="entry name" value="AAA+_ATPase"/>
</dbReference>
<dbReference type="InterPro" id="IPR038454">
    <property type="entry name" value="DnaA_N_sf"/>
</dbReference>
<dbReference type="PRINTS" id="PR00051">
    <property type="entry name" value="DNAA"/>
</dbReference>
<evidence type="ECO:0000259" key="13">
    <source>
        <dbReference type="SMART" id="SM00760"/>
    </source>
</evidence>
<keyword evidence="3 8" id="KW-0235">DNA replication</keyword>
<feature type="region of interest" description="Domain I, interacts with DnaA modulators" evidence="8">
    <location>
        <begin position="1"/>
        <end position="91"/>
    </location>
</feature>
<dbReference type="CDD" id="cd00009">
    <property type="entry name" value="AAA"/>
    <property type="match status" value="1"/>
</dbReference>
<comment type="function">
    <text evidence="8 10">Plays an essential role in the initiation and regulation of chromosomal replication. ATP-DnaA binds to the origin of replication (oriC) to initiate formation of the DNA replication initiation complex once per cell cycle. Binds the DnaA box (a 9 base pair repeat at the origin) and separates the double-stranded (ds)DNA. Forms a right-handed helical filament on oriC DNA; dsDNA binds to the exterior of the filament while single-stranded (ss)DNA is stabiized in the filament's interior. The ATP-DnaA-oriC complex binds and stabilizes one strand of the AT-rich DNA unwinding element (DUE), permitting loading of DNA polymerase. After initiation quickly degrades to an ADP-DnaA complex that is not apt for DNA replication. Binds acidic phospholipids.</text>
</comment>
<dbReference type="InterPro" id="IPR020591">
    <property type="entry name" value="Chromosome_initiator_DnaA-like"/>
</dbReference>
<evidence type="ECO:0000256" key="8">
    <source>
        <dbReference type="HAMAP-Rule" id="MF_00377"/>
    </source>
</evidence>
<feature type="domain" description="Chromosomal replication initiator DnaA C-terminal" evidence="13">
    <location>
        <begin position="356"/>
        <end position="425"/>
    </location>
</feature>
<evidence type="ECO:0000256" key="9">
    <source>
        <dbReference type="NCBIfam" id="TIGR00362"/>
    </source>
</evidence>
<evidence type="ECO:0000313" key="14">
    <source>
        <dbReference type="EMBL" id="SFE72474.1"/>
    </source>
</evidence>
<dbReference type="Gene3D" id="1.10.1750.10">
    <property type="match status" value="1"/>
</dbReference>
<evidence type="ECO:0000256" key="3">
    <source>
        <dbReference type="ARBA" id="ARBA00022705"/>
    </source>
</evidence>
<dbReference type="RefSeq" id="WP_093913982.1">
    <property type="nucleotide sequence ID" value="NZ_FONL01000015.1"/>
</dbReference>
<dbReference type="PROSITE" id="PS01008">
    <property type="entry name" value="DNAA"/>
    <property type="match status" value="1"/>
</dbReference>
<comment type="similarity">
    <text evidence="1 8 11">Belongs to the DnaA family.</text>
</comment>
<evidence type="ECO:0000256" key="7">
    <source>
        <dbReference type="ARBA" id="ARBA00023125"/>
    </source>
</evidence>
<evidence type="ECO:0000259" key="12">
    <source>
        <dbReference type="SMART" id="SM00382"/>
    </source>
</evidence>
<keyword evidence="6 8" id="KW-0446">Lipid-binding</keyword>
<evidence type="ECO:0000256" key="6">
    <source>
        <dbReference type="ARBA" id="ARBA00023121"/>
    </source>
</evidence>
<dbReference type="Pfam" id="PF00308">
    <property type="entry name" value="Bac_DnaA"/>
    <property type="match status" value="1"/>
</dbReference>
<dbReference type="InterPro" id="IPR018312">
    <property type="entry name" value="Chromosome_initiator_DnaA_CS"/>
</dbReference>
<dbReference type="InterPro" id="IPR013159">
    <property type="entry name" value="DnaA_C"/>
</dbReference>
<dbReference type="NCBIfam" id="TIGR00362">
    <property type="entry name" value="DnaA"/>
    <property type="match status" value="1"/>
</dbReference>
<feature type="binding site" evidence="8">
    <location>
        <position position="158"/>
    </location>
    <ligand>
        <name>ATP</name>
        <dbReference type="ChEBI" id="CHEBI:30616"/>
    </ligand>
</feature>
<protein>
    <recommendedName>
        <fullName evidence="8 9">Chromosomal replication initiator protein DnaA</fullName>
    </recommendedName>
</protein>
<evidence type="ECO:0000256" key="1">
    <source>
        <dbReference type="ARBA" id="ARBA00006583"/>
    </source>
</evidence>
<dbReference type="Proteomes" id="UP000198896">
    <property type="component" value="Unassembled WGS sequence"/>
</dbReference>
<dbReference type="PANTHER" id="PTHR30050:SF2">
    <property type="entry name" value="CHROMOSOMAL REPLICATION INITIATOR PROTEIN DNAA"/>
    <property type="match status" value="1"/>
</dbReference>
<feature type="domain" description="AAA+ ATPase" evidence="12">
    <location>
        <begin position="145"/>
        <end position="274"/>
    </location>
</feature>